<gene>
    <name evidence="8" type="ORF">LUZ62_090397</name>
</gene>
<dbReference type="GO" id="GO:0061630">
    <property type="term" value="F:ubiquitin protein ligase activity"/>
    <property type="evidence" value="ECO:0007669"/>
    <property type="project" value="UniProtKB-EC"/>
</dbReference>
<dbReference type="AlphaFoldDB" id="A0AAV8CJN4"/>
<evidence type="ECO:0000259" key="7">
    <source>
        <dbReference type="PROSITE" id="PS51698"/>
    </source>
</evidence>
<organism evidence="8 9">
    <name type="scientific">Rhynchospora pubera</name>
    <dbReference type="NCBI Taxonomy" id="906938"/>
    <lineage>
        <taxon>Eukaryota</taxon>
        <taxon>Viridiplantae</taxon>
        <taxon>Streptophyta</taxon>
        <taxon>Embryophyta</taxon>
        <taxon>Tracheophyta</taxon>
        <taxon>Spermatophyta</taxon>
        <taxon>Magnoliopsida</taxon>
        <taxon>Liliopsida</taxon>
        <taxon>Poales</taxon>
        <taxon>Cyperaceae</taxon>
        <taxon>Cyperoideae</taxon>
        <taxon>Rhynchosporeae</taxon>
        <taxon>Rhynchospora</taxon>
    </lineage>
</organism>
<sequence>MEIGVEGLKAKLRRLVDAIADGGDGCDEVETYDEVARLVLQIRGLKFGAARNGEGEGVGSDSENNEGGSVKVPDRFLCPLSSELMRDPVVLSSGQTYDRRFIQEWLSSGNRTCPKTQQVLSNITLTPNYLVRGMISNWCTKNGVSFSPPSNTDLDLVTGNDRSTFTSLLDNISSPASPISEKRQAVRDLRLLTKRNKSFRAVIGEKPGAISQFLSVLSVPGLKDNPEVLEDTVTTILNLSIHDSNKKILGEHADVVPILIMGLKSGAMETRSNSAAALFSLSALDSNKEKIGGLCAIKYLIELLEDGTLEAQKDAAAAIFSLCVVRENRGRAVQNGIVDVALKNIKNETLLDESLAILALLCSDQEAAEKLKENGVLCLLKVARENPGKRNKENAVVVLFSICMYDRKMLRVVGEDEKLNGTMAWLALNGTSRAQRKAAGILEKIKRTKPKTPYSC</sequence>
<keyword evidence="6" id="KW-0833">Ubl conjugation pathway</keyword>
<dbReference type="EC" id="2.3.2.27" evidence="3"/>
<dbReference type="InterPro" id="IPR045210">
    <property type="entry name" value="RING-Ubox_PUB"/>
</dbReference>
<dbReference type="PANTHER" id="PTHR23315">
    <property type="entry name" value="U BOX DOMAIN-CONTAINING"/>
    <property type="match status" value="1"/>
</dbReference>
<dbReference type="SUPFAM" id="SSF57850">
    <property type="entry name" value="RING/U-box"/>
    <property type="match status" value="1"/>
</dbReference>
<evidence type="ECO:0000313" key="8">
    <source>
        <dbReference type="EMBL" id="KAJ4755992.1"/>
    </source>
</evidence>
<comment type="pathway">
    <text evidence="2">Protein modification; protein ubiquitination.</text>
</comment>
<dbReference type="InterPro" id="IPR011989">
    <property type="entry name" value="ARM-like"/>
</dbReference>
<dbReference type="PANTHER" id="PTHR23315:SF253">
    <property type="entry name" value="U-BOX DOMAIN-CONTAINING PROTEIN 9"/>
    <property type="match status" value="1"/>
</dbReference>
<protein>
    <recommendedName>
        <fullName evidence="3">RING-type E3 ubiquitin transferase</fullName>
        <ecNumber evidence="3">2.3.2.27</ecNumber>
    </recommendedName>
</protein>
<evidence type="ECO:0000313" key="9">
    <source>
        <dbReference type="Proteomes" id="UP001140206"/>
    </source>
</evidence>
<proteinExistence type="predicted"/>
<keyword evidence="4" id="KW-0808">Transferase</keyword>
<evidence type="ECO:0000256" key="4">
    <source>
        <dbReference type="ARBA" id="ARBA00022679"/>
    </source>
</evidence>
<evidence type="ECO:0000256" key="2">
    <source>
        <dbReference type="ARBA" id="ARBA00004906"/>
    </source>
</evidence>
<dbReference type="GO" id="GO:0016567">
    <property type="term" value="P:protein ubiquitination"/>
    <property type="evidence" value="ECO:0007669"/>
    <property type="project" value="InterPro"/>
</dbReference>
<dbReference type="Pfam" id="PF04564">
    <property type="entry name" value="U-box"/>
    <property type="match status" value="1"/>
</dbReference>
<dbReference type="PROSITE" id="PS51698">
    <property type="entry name" value="U_BOX"/>
    <property type="match status" value="1"/>
</dbReference>
<dbReference type="Gene3D" id="1.25.10.10">
    <property type="entry name" value="Leucine-rich Repeat Variant"/>
    <property type="match status" value="1"/>
</dbReference>
<reference evidence="8" key="1">
    <citation type="submission" date="2022-08" db="EMBL/GenBank/DDBJ databases">
        <authorList>
            <person name="Marques A."/>
        </authorList>
    </citation>
    <scope>NUCLEOTIDE SEQUENCE</scope>
    <source>
        <strain evidence="8">RhyPub2mFocal</strain>
        <tissue evidence="8">Leaves</tissue>
    </source>
</reference>
<evidence type="ECO:0000256" key="3">
    <source>
        <dbReference type="ARBA" id="ARBA00012483"/>
    </source>
</evidence>
<dbReference type="Proteomes" id="UP001140206">
    <property type="component" value="Chromosome 5"/>
</dbReference>
<feature type="domain" description="U-box" evidence="7">
    <location>
        <begin position="71"/>
        <end position="145"/>
    </location>
</feature>
<evidence type="ECO:0000256" key="5">
    <source>
        <dbReference type="ARBA" id="ARBA00022737"/>
    </source>
</evidence>
<dbReference type="FunFam" id="3.30.40.10:FF:000114">
    <property type="entry name" value="RING-type E3 ubiquitin transferase"/>
    <property type="match status" value="1"/>
</dbReference>
<dbReference type="SMART" id="SM00504">
    <property type="entry name" value="Ubox"/>
    <property type="match status" value="1"/>
</dbReference>
<dbReference type="InterPro" id="IPR013083">
    <property type="entry name" value="Znf_RING/FYVE/PHD"/>
</dbReference>
<evidence type="ECO:0000256" key="6">
    <source>
        <dbReference type="ARBA" id="ARBA00022786"/>
    </source>
</evidence>
<dbReference type="CDD" id="cd16664">
    <property type="entry name" value="RING-Ubox_PUB"/>
    <property type="match status" value="1"/>
</dbReference>
<keyword evidence="9" id="KW-1185">Reference proteome</keyword>
<dbReference type="Gene3D" id="3.30.40.10">
    <property type="entry name" value="Zinc/RING finger domain, C3HC4 (zinc finger)"/>
    <property type="match status" value="1"/>
</dbReference>
<name>A0AAV8CJN4_9POAL</name>
<evidence type="ECO:0000256" key="1">
    <source>
        <dbReference type="ARBA" id="ARBA00000900"/>
    </source>
</evidence>
<comment type="catalytic activity">
    <reaction evidence="1">
        <text>S-ubiquitinyl-[E2 ubiquitin-conjugating enzyme]-L-cysteine + [acceptor protein]-L-lysine = [E2 ubiquitin-conjugating enzyme]-L-cysteine + N(6)-ubiquitinyl-[acceptor protein]-L-lysine.</text>
        <dbReference type="EC" id="2.3.2.27"/>
    </reaction>
</comment>
<dbReference type="SUPFAM" id="SSF48371">
    <property type="entry name" value="ARM repeat"/>
    <property type="match status" value="1"/>
</dbReference>
<keyword evidence="5" id="KW-0677">Repeat</keyword>
<dbReference type="EMBL" id="JAMFTS010000005">
    <property type="protein sequence ID" value="KAJ4755992.1"/>
    <property type="molecule type" value="Genomic_DNA"/>
</dbReference>
<accession>A0AAV8CJN4</accession>
<dbReference type="FunFam" id="1.25.10.10:FF:000330">
    <property type="entry name" value="RING-type E3 ubiquitin transferase"/>
    <property type="match status" value="1"/>
</dbReference>
<dbReference type="InterPro" id="IPR016024">
    <property type="entry name" value="ARM-type_fold"/>
</dbReference>
<dbReference type="InterPro" id="IPR003613">
    <property type="entry name" value="Ubox_domain"/>
</dbReference>
<comment type="caution">
    <text evidence="8">The sequence shown here is derived from an EMBL/GenBank/DDBJ whole genome shotgun (WGS) entry which is preliminary data.</text>
</comment>